<reference evidence="2" key="1">
    <citation type="submission" date="2020-10" db="EMBL/GenBank/DDBJ databases">
        <authorList>
            <person name="Gilroy R."/>
        </authorList>
    </citation>
    <scope>NUCLEOTIDE SEQUENCE</scope>
    <source>
        <strain evidence="2">B1-3475</strain>
    </source>
</reference>
<proteinExistence type="predicted"/>
<dbReference type="EMBL" id="JADIMK010000078">
    <property type="protein sequence ID" value="MBO8456285.1"/>
    <property type="molecule type" value="Genomic_DNA"/>
</dbReference>
<dbReference type="AlphaFoldDB" id="A0A9D9HLY3"/>
<dbReference type="Proteomes" id="UP000823617">
    <property type="component" value="Unassembled WGS sequence"/>
</dbReference>
<evidence type="ECO:0000313" key="3">
    <source>
        <dbReference type="Proteomes" id="UP000823617"/>
    </source>
</evidence>
<feature type="region of interest" description="Disordered" evidence="1">
    <location>
        <begin position="1"/>
        <end position="29"/>
    </location>
</feature>
<feature type="compositionally biased region" description="Basic and acidic residues" evidence="1">
    <location>
        <begin position="9"/>
        <end position="20"/>
    </location>
</feature>
<name>A0A9D9HLY3_9BACT</name>
<comment type="caution">
    <text evidence="2">The sequence shown here is derived from an EMBL/GenBank/DDBJ whole genome shotgun (WGS) entry which is preliminary data.</text>
</comment>
<evidence type="ECO:0000256" key="1">
    <source>
        <dbReference type="SAM" id="MobiDB-lite"/>
    </source>
</evidence>
<accession>A0A9D9HLY3</accession>
<gene>
    <name evidence="2" type="ORF">IAC08_07790</name>
</gene>
<reference evidence="2" key="2">
    <citation type="journal article" date="2021" name="PeerJ">
        <title>Extensive microbial diversity within the chicken gut microbiome revealed by metagenomics and culture.</title>
        <authorList>
            <person name="Gilroy R."/>
            <person name="Ravi A."/>
            <person name="Getino M."/>
            <person name="Pursley I."/>
            <person name="Horton D.L."/>
            <person name="Alikhan N.F."/>
            <person name="Baker D."/>
            <person name="Gharbi K."/>
            <person name="Hall N."/>
            <person name="Watson M."/>
            <person name="Adriaenssens E.M."/>
            <person name="Foster-Nyarko E."/>
            <person name="Jarju S."/>
            <person name="Secka A."/>
            <person name="Antonio M."/>
            <person name="Oren A."/>
            <person name="Chaudhuri R.R."/>
            <person name="La Ragione R."/>
            <person name="Hildebrand F."/>
            <person name="Pallen M.J."/>
        </authorList>
    </citation>
    <scope>NUCLEOTIDE SEQUENCE</scope>
    <source>
        <strain evidence="2">B1-3475</strain>
    </source>
</reference>
<evidence type="ECO:0000313" key="2">
    <source>
        <dbReference type="EMBL" id="MBO8456285.1"/>
    </source>
</evidence>
<sequence length="58" mass="6673">MTGHRKAQKEKFDLKREKSPQKNRKSRKDGLILYTATTIFALSVRDGGRYEDEGYVPG</sequence>
<organism evidence="2 3">
    <name type="scientific">Candidatus Cryptobacteroides intestinigallinarum</name>
    <dbReference type="NCBI Taxonomy" id="2840767"/>
    <lineage>
        <taxon>Bacteria</taxon>
        <taxon>Pseudomonadati</taxon>
        <taxon>Bacteroidota</taxon>
        <taxon>Bacteroidia</taxon>
        <taxon>Bacteroidales</taxon>
        <taxon>Candidatus Cryptobacteroides</taxon>
    </lineage>
</organism>
<protein>
    <submittedName>
        <fullName evidence="2">Uncharacterized protein</fullName>
    </submittedName>
</protein>